<dbReference type="Pfam" id="PF13770">
    <property type="entry name" value="DUF4169"/>
    <property type="match status" value="1"/>
</dbReference>
<organism evidence="2 3">
    <name type="scientific">Paracoccus marinaquae</name>
    <dbReference type="NCBI Taxonomy" id="2841926"/>
    <lineage>
        <taxon>Bacteria</taxon>
        <taxon>Pseudomonadati</taxon>
        <taxon>Pseudomonadota</taxon>
        <taxon>Alphaproteobacteria</taxon>
        <taxon>Rhodobacterales</taxon>
        <taxon>Paracoccaceae</taxon>
        <taxon>Paracoccus</taxon>
    </lineage>
</organism>
<evidence type="ECO:0000313" key="2">
    <source>
        <dbReference type="EMBL" id="MBU3030513.1"/>
    </source>
</evidence>
<proteinExistence type="predicted"/>
<keyword evidence="3" id="KW-1185">Reference proteome</keyword>
<sequence length="59" mass="6788">MTKIVNLRQARKQRDRAERLAEGDANAAKFGESRNARNTRKAEAERSARTHEAHRRDDA</sequence>
<evidence type="ECO:0000256" key="1">
    <source>
        <dbReference type="SAM" id="MobiDB-lite"/>
    </source>
</evidence>
<name>A0ABS6AIY3_9RHOB</name>
<comment type="caution">
    <text evidence="2">The sequence shown here is derived from an EMBL/GenBank/DDBJ whole genome shotgun (WGS) entry which is preliminary data.</text>
</comment>
<reference evidence="2" key="1">
    <citation type="submission" date="2021-06" db="EMBL/GenBank/DDBJ databases">
        <title>Paracoccus bacterium XHP0099 sp. nov., isolated from the surface waters of the Yellow Sea.</title>
        <authorList>
            <person name="Xue H."/>
            <person name="Zhang D."/>
        </authorList>
    </citation>
    <scope>NUCLEOTIDE SEQUENCE</scope>
    <source>
        <strain evidence="2">XHP0099</strain>
    </source>
</reference>
<evidence type="ECO:0000313" key="3">
    <source>
        <dbReference type="Proteomes" id="UP001166191"/>
    </source>
</evidence>
<protein>
    <submittedName>
        <fullName evidence="2">DUF4169 family protein</fullName>
    </submittedName>
</protein>
<dbReference type="RefSeq" id="WP_216033188.1">
    <property type="nucleotide sequence ID" value="NZ_JAHKNG010000015.1"/>
</dbReference>
<dbReference type="EMBL" id="JAHKNG010000015">
    <property type="protein sequence ID" value="MBU3030513.1"/>
    <property type="molecule type" value="Genomic_DNA"/>
</dbReference>
<gene>
    <name evidence="2" type="ORF">KNW02_10335</name>
</gene>
<dbReference type="InterPro" id="IPR025227">
    <property type="entry name" value="DUF4169"/>
</dbReference>
<feature type="compositionally biased region" description="Basic and acidic residues" evidence="1">
    <location>
        <begin position="31"/>
        <end position="59"/>
    </location>
</feature>
<feature type="region of interest" description="Disordered" evidence="1">
    <location>
        <begin position="1"/>
        <end position="59"/>
    </location>
</feature>
<accession>A0ABS6AIY3</accession>
<dbReference type="Proteomes" id="UP001166191">
    <property type="component" value="Unassembled WGS sequence"/>
</dbReference>